<name>A0A7R7MV84_MYCIT</name>
<feature type="transmembrane region" description="Helical" evidence="1">
    <location>
        <begin position="267"/>
        <end position="288"/>
    </location>
</feature>
<reference evidence="3 4" key="1">
    <citation type="submission" date="2020-12" db="EMBL/GenBank/DDBJ databases">
        <title>Genome sequence of clinical Mycobacterium intracellulare strains.</title>
        <authorList>
            <person name="Tateishi Y."/>
            <person name="Matsumoto S."/>
            <person name="Fukushima Y."/>
            <person name="Nakajima C."/>
            <person name="Suzuki Y."/>
        </authorList>
    </citation>
    <scope>NUCLEOTIDE SEQUENCE [LARGE SCALE GENOMIC DNA]</scope>
    <source>
        <strain evidence="3 4">M018</strain>
    </source>
</reference>
<feature type="transmembrane region" description="Helical" evidence="1">
    <location>
        <begin position="209"/>
        <end position="227"/>
    </location>
</feature>
<dbReference type="Proteomes" id="UP000595205">
    <property type="component" value="Chromosome"/>
</dbReference>
<feature type="transmembrane region" description="Helical" evidence="1">
    <location>
        <begin position="168"/>
        <end position="189"/>
    </location>
</feature>
<dbReference type="PANTHER" id="PTHR14969:SF13">
    <property type="entry name" value="AT30094P"/>
    <property type="match status" value="1"/>
</dbReference>
<evidence type="ECO:0000256" key="1">
    <source>
        <dbReference type="SAM" id="Phobius"/>
    </source>
</evidence>
<dbReference type="RefSeq" id="WP_009955521.1">
    <property type="nucleotide sequence ID" value="NZ_AP024244.1"/>
</dbReference>
<accession>A0A7R7MV84</accession>
<dbReference type="SUPFAM" id="SSF48317">
    <property type="entry name" value="Acid phosphatase/Vanadium-dependent haloperoxidase"/>
    <property type="match status" value="1"/>
</dbReference>
<evidence type="ECO:0000313" key="4">
    <source>
        <dbReference type="Proteomes" id="UP000595205"/>
    </source>
</evidence>
<organism evidence="3 4">
    <name type="scientific">Mycobacterium intracellulare</name>
    <dbReference type="NCBI Taxonomy" id="1767"/>
    <lineage>
        <taxon>Bacteria</taxon>
        <taxon>Bacillati</taxon>
        <taxon>Actinomycetota</taxon>
        <taxon>Actinomycetes</taxon>
        <taxon>Mycobacteriales</taxon>
        <taxon>Mycobacteriaceae</taxon>
        <taxon>Mycobacterium</taxon>
        <taxon>Mycobacterium avium complex (MAC)</taxon>
    </lineage>
</organism>
<dbReference type="InterPro" id="IPR000326">
    <property type="entry name" value="PAP2/HPO"/>
</dbReference>
<dbReference type="EMBL" id="AP024255">
    <property type="protein sequence ID" value="BCP00381.1"/>
    <property type="molecule type" value="Genomic_DNA"/>
</dbReference>
<sequence>MHEPYGPGTPGFGVVSAATIALLVLLAWAAIWVARRGRLLRGLRERVSGVAVIGETLAWARERISDRWRALAGRLPISEVAAVALLLGLAVVVTLAVGFTEVLDDVLEGDGIAVIDHPVTRWLATHRDLWLTTVLRTITVAGGPLFLAAFALPIAMVAGWRCGSWRPVVLALACGAGVPLMLFTAKALVGRNRPALPFALVDADGYSFPSGHATGTAAIMVISAWILTRWLIRGWAGRVTVWAVTIGAGFLIGFSRVYLGVHYLSDVLAGWLLGMAWAGAVMVVGTWWDNTRRARDRQPGA</sequence>
<dbReference type="CDD" id="cd03392">
    <property type="entry name" value="PAP2_like_2"/>
    <property type="match status" value="1"/>
</dbReference>
<keyword evidence="1" id="KW-0812">Transmembrane</keyword>
<dbReference type="InterPro" id="IPR036938">
    <property type="entry name" value="PAP2/HPO_sf"/>
</dbReference>
<keyword evidence="1" id="KW-0472">Membrane</keyword>
<proteinExistence type="predicted"/>
<evidence type="ECO:0000313" key="3">
    <source>
        <dbReference type="EMBL" id="BCP00381.1"/>
    </source>
</evidence>
<feature type="transmembrane region" description="Helical" evidence="1">
    <location>
        <begin position="239"/>
        <end position="261"/>
    </location>
</feature>
<evidence type="ECO:0000259" key="2">
    <source>
        <dbReference type="SMART" id="SM00014"/>
    </source>
</evidence>
<protein>
    <recommendedName>
        <fullName evidence="2">Phosphatidic acid phosphatase type 2/haloperoxidase domain-containing protein</fullName>
    </recommendedName>
</protein>
<dbReference type="Gene3D" id="1.20.144.10">
    <property type="entry name" value="Phosphatidic acid phosphatase type 2/haloperoxidase"/>
    <property type="match status" value="1"/>
</dbReference>
<feature type="domain" description="Phosphatidic acid phosphatase type 2/haloperoxidase" evidence="2">
    <location>
        <begin position="168"/>
        <end position="282"/>
    </location>
</feature>
<feature type="transmembrane region" description="Helical" evidence="1">
    <location>
        <begin position="77"/>
        <end position="99"/>
    </location>
</feature>
<dbReference type="AlphaFoldDB" id="A0A7R7MV84"/>
<keyword evidence="1" id="KW-1133">Transmembrane helix</keyword>
<dbReference type="SMART" id="SM00014">
    <property type="entry name" value="acidPPc"/>
    <property type="match status" value="1"/>
</dbReference>
<gene>
    <name evidence="3" type="ORF">MINTM018_31500</name>
</gene>
<feature type="transmembrane region" description="Helical" evidence="1">
    <location>
        <begin position="12"/>
        <end position="34"/>
    </location>
</feature>
<dbReference type="Pfam" id="PF01569">
    <property type="entry name" value="PAP2"/>
    <property type="match status" value="1"/>
</dbReference>
<feature type="transmembrane region" description="Helical" evidence="1">
    <location>
        <begin position="129"/>
        <end position="156"/>
    </location>
</feature>
<dbReference type="PANTHER" id="PTHR14969">
    <property type="entry name" value="SPHINGOSINE-1-PHOSPHATE PHOSPHOHYDROLASE"/>
    <property type="match status" value="1"/>
</dbReference>